<dbReference type="HOGENOM" id="CLU_1922424_0_0_1"/>
<dbReference type="EMBL" id="GL348715">
    <property type="protein sequence ID" value="EFH62115.1"/>
    <property type="molecule type" value="Genomic_DNA"/>
</dbReference>
<feature type="non-terminal residue" evidence="1">
    <location>
        <position position="132"/>
    </location>
</feature>
<dbReference type="STRING" id="81972.D7LB59"/>
<dbReference type="Proteomes" id="UP000008694">
    <property type="component" value="Unassembled WGS sequence"/>
</dbReference>
<dbReference type="InterPro" id="IPR000222">
    <property type="entry name" value="PP2C_BS"/>
</dbReference>
<dbReference type="Gramene" id="Al_scaffold_0003_3178">
    <property type="protein sequence ID" value="Al_scaffold_0003_3178"/>
    <property type="gene ID" value="Al_scaffold_0003_3178"/>
</dbReference>
<evidence type="ECO:0000313" key="1">
    <source>
        <dbReference type="EMBL" id="EFH62115.1"/>
    </source>
</evidence>
<accession>D7LB59</accession>
<name>D7LB59_ARALL</name>
<proteinExistence type="predicted"/>
<evidence type="ECO:0000313" key="2">
    <source>
        <dbReference type="Proteomes" id="UP000008694"/>
    </source>
</evidence>
<protein>
    <submittedName>
        <fullName evidence="1">Predicted protein</fullName>
    </submittedName>
</protein>
<reference evidence="2" key="1">
    <citation type="journal article" date="2011" name="Nat. Genet.">
        <title>The Arabidopsis lyrata genome sequence and the basis of rapid genome size change.</title>
        <authorList>
            <person name="Hu T.T."/>
            <person name="Pattyn P."/>
            <person name="Bakker E.G."/>
            <person name="Cao J."/>
            <person name="Cheng J.-F."/>
            <person name="Clark R.M."/>
            <person name="Fahlgren N."/>
            <person name="Fawcett J.A."/>
            <person name="Grimwood J."/>
            <person name="Gundlach H."/>
            <person name="Haberer G."/>
            <person name="Hollister J.D."/>
            <person name="Ossowski S."/>
            <person name="Ottilar R.P."/>
            <person name="Salamov A.A."/>
            <person name="Schneeberger K."/>
            <person name="Spannagl M."/>
            <person name="Wang X."/>
            <person name="Yang L."/>
            <person name="Nasrallah M.E."/>
            <person name="Bergelson J."/>
            <person name="Carrington J.C."/>
            <person name="Gaut B.S."/>
            <person name="Schmutz J."/>
            <person name="Mayer K.F.X."/>
            <person name="Van de Peer Y."/>
            <person name="Grigoriev I.V."/>
            <person name="Nordborg M."/>
            <person name="Weigel D."/>
            <person name="Guo Y.-L."/>
        </authorList>
    </citation>
    <scope>NUCLEOTIDE SEQUENCE [LARGE SCALE GENOMIC DNA]</scope>
    <source>
        <strain evidence="2">cv. MN47</strain>
    </source>
</reference>
<dbReference type="SUPFAM" id="SSF81606">
    <property type="entry name" value="PP2C-like"/>
    <property type="match status" value="1"/>
</dbReference>
<dbReference type="InterPro" id="IPR036457">
    <property type="entry name" value="PPM-type-like_dom_sf"/>
</dbReference>
<dbReference type="AlphaFoldDB" id="D7LB59"/>
<dbReference type="GO" id="GO:0043169">
    <property type="term" value="F:cation binding"/>
    <property type="evidence" value="ECO:0007669"/>
    <property type="project" value="InterPro"/>
</dbReference>
<keyword evidence="2" id="KW-1185">Reference proteome</keyword>
<dbReference type="eggNOG" id="KOG1192">
    <property type="taxonomic scope" value="Eukaryota"/>
</dbReference>
<sequence length="132" mass="14822">MEDDTVIRSDALDSFSYAAVFDGHAGSSSVKFLRGVEARRLPRHRGVEIRRPQEAIELYLEAAPENFRREIAAEEKEVGRELKCLLTNVFSSFAADMATVMNALWVAFWTAGANSLTAHLYTDLIRETIDVK</sequence>
<gene>
    <name evidence="1" type="ORF">ARALYDRAFT_673981</name>
</gene>
<dbReference type="SUPFAM" id="SSF53756">
    <property type="entry name" value="UDP-Glycosyltransferase/glycogen phosphorylase"/>
    <property type="match status" value="1"/>
</dbReference>
<dbReference type="Gene3D" id="3.40.50.2000">
    <property type="entry name" value="Glycogen Phosphorylase B"/>
    <property type="match status" value="1"/>
</dbReference>
<organism evidence="2">
    <name type="scientific">Arabidopsis lyrata subsp. lyrata</name>
    <name type="common">Lyre-leaved rock-cress</name>
    <dbReference type="NCBI Taxonomy" id="81972"/>
    <lineage>
        <taxon>Eukaryota</taxon>
        <taxon>Viridiplantae</taxon>
        <taxon>Streptophyta</taxon>
        <taxon>Embryophyta</taxon>
        <taxon>Tracheophyta</taxon>
        <taxon>Spermatophyta</taxon>
        <taxon>Magnoliopsida</taxon>
        <taxon>eudicotyledons</taxon>
        <taxon>Gunneridae</taxon>
        <taxon>Pentapetalae</taxon>
        <taxon>rosids</taxon>
        <taxon>malvids</taxon>
        <taxon>Brassicales</taxon>
        <taxon>Brassicaceae</taxon>
        <taxon>Camelineae</taxon>
        <taxon>Arabidopsis</taxon>
    </lineage>
</organism>
<dbReference type="PROSITE" id="PS01032">
    <property type="entry name" value="PPM_1"/>
    <property type="match status" value="1"/>
</dbReference>